<name>A0A919NES0_9ACTN</name>
<accession>A0A919NES0</accession>
<dbReference type="EMBL" id="BOMW01000112">
    <property type="protein sequence ID" value="GIF09898.1"/>
    <property type="molecule type" value="Genomic_DNA"/>
</dbReference>
<dbReference type="Proteomes" id="UP000629619">
    <property type="component" value="Unassembled WGS sequence"/>
</dbReference>
<keyword evidence="1" id="KW-0472">Membrane</keyword>
<evidence type="ECO:0000313" key="3">
    <source>
        <dbReference type="Proteomes" id="UP000629619"/>
    </source>
</evidence>
<keyword evidence="1" id="KW-1133">Transmembrane helix</keyword>
<evidence type="ECO:0000313" key="2">
    <source>
        <dbReference type="EMBL" id="GIF09898.1"/>
    </source>
</evidence>
<dbReference type="RefSeq" id="WP_203685182.1">
    <property type="nucleotide sequence ID" value="NZ_BOMW01000112.1"/>
</dbReference>
<gene>
    <name evidence="2" type="ORF">Asi03nite_74360</name>
</gene>
<comment type="caution">
    <text evidence="2">The sequence shown here is derived from an EMBL/GenBank/DDBJ whole genome shotgun (WGS) entry which is preliminary data.</text>
</comment>
<dbReference type="AlphaFoldDB" id="A0A919NES0"/>
<feature type="transmembrane region" description="Helical" evidence="1">
    <location>
        <begin position="41"/>
        <end position="59"/>
    </location>
</feature>
<reference evidence="2" key="1">
    <citation type="submission" date="2021-01" db="EMBL/GenBank/DDBJ databases">
        <title>Whole genome shotgun sequence of Actinoplanes siamensis NBRC 109076.</title>
        <authorList>
            <person name="Komaki H."/>
            <person name="Tamura T."/>
        </authorList>
    </citation>
    <scope>NUCLEOTIDE SEQUENCE</scope>
    <source>
        <strain evidence="2">NBRC 109076</strain>
    </source>
</reference>
<protein>
    <submittedName>
        <fullName evidence="2">Uncharacterized protein</fullName>
    </submittedName>
</protein>
<proteinExistence type="predicted"/>
<keyword evidence="1" id="KW-0812">Transmembrane</keyword>
<organism evidence="2 3">
    <name type="scientific">Actinoplanes siamensis</name>
    <dbReference type="NCBI Taxonomy" id="1223317"/>
    <lineage>
        <taxon>Bacteria</taxon>
        <taxon>Bacillati</taxon>
        <taxon>Actinomycetota</taxon>
        <taxon>Actinomycetes</taxon>
        <taxon>Micromonosporales</taxon>
        <taxon>Micromonosporaceae</taxon>
        <taxon>Actinoplanes</taxon>
    </lineage>
</organism>
<sequence length="62" mass="7064">MAAVRDDPLTVVNFVGGSAMPFVKPHQRGGKPVKGYYRLNSIWNFWFGFLLMLLFFSVARGR</sequence>
<keyword evidence="3" id="KW-1185">Reference proteome</keyword>
<evidence type="ECO:0000256" key="1">
    <source>
        <dbReference type="SAM" id="Phobius"/>
    </source>
</evidence>